<dbReference type="Proteomes" id="UP000621516">
    <property type="component" value="Unassembled WGS sequence"/>
</dbReference>
<organism evidence="1 2">
    <name type="scientific">Aestuariibaculum marinum</name>
    <dbReference type="NCBI Taxonomy" id="2683592"/>
    <lineage>
        <taxon>Bacteria</taxon>
        <taxon>Pseudomonadati</taxon>
        <taxon>Bacteroidota</taxon>
        <taxon>Flavobacteriia</taxon>
        <taxon>Flavobacteriales</taxon>
        <taxon>Flavobacteriaceae</taxon>
    </lineage>
</organism>
<reference evidence="1 2" key="1">
    <citation type="journal article" date="2018" name="J. Microbiol.">
        <title>Aestuariibaculum marinum sp. nov., a marine bacterium isolated from seawater in South Korea.</title>
        <authorList>
            <person name="Choi J."/>
            <person name="Lee D."/>
            <person name="Jang J.H."/>
            <person name="Cha S."/>
            <person name="Seo T."/>
        </authorList>
    </citation>
    <scope>NUCLEOTIDE SEQUENCE [LARGE SCALE GENOMIC DNA]</scope>
    <source>
        <strain evidence="1 2">IP7</strain>
    </source>
</reference>
<gene>
    <name evidence="1" type="ORF">ICJ85_04055</name>
</gene>
<protein>
    <submittedName>
        <fullName evidence="1">Transcriptional regulator</fullName>
    </submittedName>
</protein>
<dbReference type="RefSeq" id="WP_188222511.1">
    <property type="nucleotide sequence ID" value="NZ_JACVXD010000002.1"/>
</dbReference>
<comment type="caution">
    <text evidence="1">The sequence shown here is derived from an EMBL/GenBank/DDBJ whole genome shotgun (WGS) entry which is preliminary data.</text>
</comment>
<dbReference type="AlphaFoldDB" id="A0A8J6PUH6"/>
<dbReference type="InterPro" id="IPR036388">
    <property type="entry name" value="WH-like_DNA-bd_sf"/>
</dbReference>
<sequence length="163" mass="18982">MMTCKERSTLIEKLGVFLENKEQLAPVAARIMAYAILKGKAGTTFEDLVVDLCASKSTISTHLNHLQDLKKIEYFTKLGDRKKYFIIKKDTILISIDQMVESWNTEKEVHLEIRDYKEKVNKSGSLNEDEEFDLDFHDDYLQYLEEATNSILRLKTKIIERTN</sequence>
<proteinExistence type="predicted"/>
<name>A0A8J6PUH6_9FLAO</name>
<evidence type="ECO:0000313" key="1">
    <source>
        <dbReference type="EMBL" id="MBD0823186.1"/>
    </source>
</evidence>
<evidence type="ECO:0000313" key="2">
    <source>
        <dbReference type="Proteomes" id="UP000621516"/>
    </source>
</evidence>
<dbReference type="InterPro" id="IPR036390">
    <property type="entry name" value="WH_DNA-bd_sf"/>
</dbReference>
<accession>A0A8J6PUH6</accession>
<dbReference type="Gene3D" id="1.10.10.10">
    <property type="entry name" value="Winged helix-like DNA-binding domain superfamily/Winged helix DNA-binding domain"/>
    <property type="match status" value="1"/>
</dbReference>
<keyword evidence="2" id="KW-1185">Reference proteome</keyword>
<dbReference type="EMBL" id="JACVXD010000002">
    <property type="protein sequence ID" value="MBD0823186.1"/>
    <property type="molecule type" value="Genomic_DNA"/>
</dbReference>
<dbReference type="SUPFAM" id="SSF46785">
    <property type="entry name" value="Winged helix' DNA-binding domain"/>
    <property type="match status" value="1"/>
</dbReference>